<name>A0A8S5LTD9_9CAUD</name>
<accession>A0A8S5LTD9</accession>
<sequence>MYLAEHDIFNIFNVFCIWLKGGLYSKFFLAEKRTD</sequence>
<organism evidence="1">
    <name type="scientific">Myoviridae sp. ct25F5</name>
    <dbReference type="NCBI Taxonomy" id="2826604"/>
    <lineage>
        <taxon>Viruses</taxon>
        <taxon>Duplodnaviria</taxon>
        <taxon>Heunggongvirae</taxon>
        <taxon>Uroviricota</taxon>
        <taxon>Caudoviricetes</taxon>
    </lineage>
</organism>
<protein>
    <submittedName>
        <fullName evidence="1">Uncharacterized protein</fullName>
    </submittedName>
</protein>
<dbReference type="EMBL" id="BK014731">
    <property type="protein sequence ID" value="DAD73194.1"/>
    <property type="molecule type" value="Genomic_DNA"/>
</dbReference>
<evidence type="ECO:0000313" key="1">
    <source>
        <dbReference type="EMBL" id="DAD73194.1"/>
    </source>
</evidence>
<proteinExistence type="predicted"/>
<reference evidence="1" key="1">
    <citation type="journal article" date="2021" name="Proc. Natl. Acad. Sci. U.S.A.">
        <title>A Catalog of Tens of Thousands of Viruses from Human Metagenomes Reveals Hidden Associations with Chronic Diseases.</title>
        <authorList>
            <person name="Tisza M.J."/>
            <person name="Buck C.B."/>
        </authorList>
    </citation>
    <scope>NUCLEOTIDE SEQUENCE</scope>
    <source>
        <strain evidence="1">Ct25F5</strain>
    </source>
</reference>